<reference evidence="2 3" key="1">
    <citation type="journal article" date="2011" name="Stand. Genomic Sci.">
        <title>Complete genome sequence of the hyperthermophilic chemolithoautotroph Pyrolobus fumarii type strain (1A).</title>
        <authorList>
            <person name="Anderson I."/>
            <person name="Goker M."/>
            <person name="Nolan M."/>
            <person name="Lucas S."/>
            <person name="Hammon N."/>
            <person name="Deshpande S."/>
            <person name="Cheng J.F."/>
            <person name="Tapia R."/>
            <person name="Han C."/>
            <person name="Goodwin L."/>
            <person name="Pitluck S."/>
            <person name="Huntemann M."/>
            <person name="Liolios K."/>
            <person name="Ivanova N."/>
            <person name="Pagani I."/>
            <person name="Mavromatis K."/>
            <person name="Ovchinikova G."/>
            <person name="Pati A."/>
            <person name="Chen A."/>
            <person name="Palaniappan K."/>
            <person name="Land M."/>
            <person name="Hauser L."/>
            <person name="Brambilla E.M."/>
            <person name="Huber H."/>
            <person name="Yasawong M."/>
            <person name="Rohde M."/>
            <person name="Spring S."/>
            <person name="Abt B."/>
            <person name="Sikorski J."/>
            <person name="Wirth R."/>
            <person name="Detter J.C."/>
            <person name="Woyke T."/>
            <person name="Bristow J."/>
            <person name="Eisen J.A."/>
            <person name="Markowitz V."/>
            <person name="Hugenholtz P."/>
            <person name="Kyrpides N.C."/>
            <person name="Klenk H.P."/>
            <person name="Lapidus A."/>
        </authorList>
    </citation>
    <scope>NUCLEOTIDE SEQUENCE [LARGE SCALE GENOMIC DNA]</scope>
    <source>
        <strain evidence="3">DSM 11204 / 1A</strain>
    </source>
</reference>
<protein>
    <submittedName>
        <fullName evidence="2">DNA polymerase beta domain protein region</fullName>
    </submittedName>
</protein>
<dbReference type="HOGENOM" id="CLU_1965646_0_0_2"/>
<evidence type="ECO:0000313" key="2">
    <source>
        <dbReference type="EMBL" id="AEM38633.1"/>
    </source>
</evidence>
<organism evidence="2 3">
    <name type="scientific">Pyrolobus fumarii (strain DSM 11204 / 1A)</name>
    <dbReference type="NCBI Taxonomy" id="694429"/>
    <lineage>
        <taxon>Archaea</taxon>
        <taxon>Thermoproteota</taxon>
        <taxon>Thermoprotei</taxon>
        <taxon>Desulfurococcales</taxon>
        <taxon>Pyrodictiaceae</taxon>
        <taxon>Pyrolobus</taxon>
    </lineage>
</organism>
<dbReference type="KEGG" id="pfm:Pyrfu_0764"/>
<evidence type="ECO:0000313" key="3">
    <source>
        <dbReference type="Proteomes" id="UP000001037"/>
    </source>
</evidence>
<dbReference type="STRING" id="694429.Pyrfu_0764"/>
<dbReference type="Pfam" id="PF01909">
    <property type="entry name" value="NTP_transf_2"/>
    <property type="match status" value="1"/>
</dbReference>
<dbReference type="Proteomes" id="UP000001037">
    <property type="component" value="Chromosome"/>
</dbReference>
<sequence>MKKYLRARKEALEKRPRMFREFMERLTKKLEGKATIIVFGGRARVGVENREPRDYDVMIVVSDELEIEDVEEEVYRLKPKRLPADIIIVTKQMLEDNIVKQMLKDSIIVYDSLGISTRVSLRSQRRD</sequence>
<proteinExistence type="predicted"/>
<evidence type="ECO:0000259" key="1">
    <source>
        <dbReference type="Pfam" id="PF01909"/>
    </source>
</evidence>
<accession>G0EDE8</accession>
<dbReference type="InParanoid" id="G0EDE8"/>
<dbReference type="EMBL" id="CP002838">
    <property type="protein sequence ID" value="AEM38633.1"/>
    <property type="molecule type" value="Genomic_DNA"/>
</dbReference>
<keyword evidence="3" id="KW-1185">Reference proteome</keyword>
<dbReference type="InterPro" id="IPR043519">
    <property type="entry name" value="NT_sf"/>
</dbReference>
<gene>
    <name evidence="2" type="ordered locus">Pyrfu_0764</name>
</gene>
<feature type="domain" description="Polymerase nucleotidyl transferase" evidence="1">
    <location>
        <begin position="22"/>
        <end position="107"/>
    </location>
</feature>
<dbReference type="AlphaFoldDB" id="G0EDE8"/>
<dbReference type="Gene3D" id="3.30.460.10">
    <property type="entry name" value="Beta Polymerase, domain 2"/>
    <property type="match status" value="1"/>
</dbReference>
<dbReference type="SUPFAM" id="SSF81301">
    <property type="entry name" value="Nucleotidyltransferase"/>
    <property type="match status" value="1"/>
</dbReference>
<dbReference type="CDD" id="cd05403">
    <property type="entry name" value="NT_KNTase_like"/>
    <property type="match status" value="1"/>
</dbReference>
<dbReference type="InterPro" id="IPR002934">
    <property type="entry name" value="Polymerase_NTP_transf_dom"/>
</dbReference>
<dbReference type="GO" id="GO:0016779">
    <property type="term" value="F:nucleotidyltransferase activity"/>
    <property type="evidence" value="ECO:0007669"/>
    <property type="project" value="InterPro"/>
</dbReference>
<name>G0EDE8_PYRF1</name>
<dbReference type="eggNOG" id="arCOG01200">
    <property type="taxonomic scope" value="Archaea"/>
</dbReference>